<dbReference type="InterPro" id="IPR002676">
    <property type="entry name" value="RimM_N"/>
</dbReference>
<evidence type="ECO:0000256" key="2">
    <source>
        <dbReference type="ARBA" id="ARBA00022517"/>
    </source>
</evidence>
<protein>
    <recommendedName>
        <fullName evidence="5">Ribosome maturation factor RimM</fullName>
    </recommendedName>
</protein>
<keyword evidence="2 5" id="KW-0690">Ribosome biogenesis</keyword>
<sequence length="195" mass="20931">MPAPGAGDEPAFPDDAIEVGRIVGAFGIKGWIRVHPFSSDPKALFSSRRWFLRAPEGPGPKAAALPSLLRITQSKEQGDAVVAAAQEVPDRNAAEALKGARIFIGRSSFPTAGDGEYYWIDLIGLAVINRQGELLGTVSDLLDTGVHSVLRVRRPEAAPGAAPDESERLIPFVGAYVDDVNLAERRITVDWGLDY</sequence>
<evidence type="ECO:0000313" key="9">
    <source>
        <dbReference type="Proteomes" id="UP000737171"/>
    </source>
</evidence>
<feature type="domain" description="RimM N-terminal" evidence="6">
    <location>
        <begin position="19"/>
        <end position="107"/>
    </location>
</feature>
<reference evidence="8 9" key="1">
    <citation type="submission" date="2020-05" db="EMBL/GenBank/DDBJ databases">
        <title>Aquincola sp. isolate from soil.</title>
        <authorList>
            <person name="Han J."/>
            <person name="Kim D.-U."/>
        </authorList>
    </citation>
    <scope>NUCLEOTIDE SEQUENCE [LARGE SCALE GENOMIC DNA]</scope>
    <source>
        <strain evidence="8 9">S2</strain>
    </source>
</reference>
<dbReference type="NCBIfam" id="TIGR02273">
    <property type="entry name" value="16S_RimM"/>
    <property type="match status" value="1"/>
</dbReference>
<dbReference type="SUPFAM" id="SSF50447">
    <property type="entry name" value="Translation proteins"/>
    <property type="match status" value="1"/>
</dbReference>
<comment type="function">
    <text evidence="5">An accessory protein needed during the final step in the assembly of 30S ribosomal subunit, possibly for assembly of the head region. Essential for efficient processing of 16S rRNA. May be needed both before and after RbfA during the maturation of 16S rRNA. It has affinity for free ribosomal 30S subunits but not for 70S ribosomes.</text>
</comment>
<keyword evidence="9" id="KW-1185">Reference proteome</keyword>
<gene>
    <name evidence="5 8" type="primary">rimM</name>
    <name evidence="8" type="ORF">HLB44_12985</name>
</gene>
<evidence type="ECO:0000256" key="5">
    <source>
        <dbReference type="HAMAP-Rule" id="MF_00014"/>
    </source>
</evidence>
<proteinExistence type="inferred from homology"/>
<comment type="domain">
    <text evidence="5">The PRC barrel domain binds ribosomal protein uS19.</text>
</comment>
<dbReference type="PANTHER" id="PTHR33692:SF1">
    <property type="entry name" value="RIBOSOME MATURATION FACTOR RIMM"/>
    <property type="match status" value="1"/>
</dbReference>
<dbReference type="InterPro" id="IPR011033">
    <property type="entry name" value="PRC_barrel-like_sf"/>
</dbReference>
<dbReference type="InterPro" id="IPR009000">
    <property type="entry name" value="Transl_B-barrel_sf"/>
</dbReference>
<feature type="domain" description="Ribosome maturation factor RimM PRC barrel" evidence="7">
    <location>
        <begin position="119"/>
        <end position="191"/>
    </location>
</feature>
<comment type="similarity">
    <text evidence="5">Belongs to the RimM family.</text>
</comment>
<dbReference type="RefSeq" id="WP_173124223.1">
    <property type="nucleotide sequence ID" value="NZ_JABRWJ010000004.1"/>
</dbReference>
<keyword evidence="4 5" id="KW-0143">Chaperone</keyword>
<dbReference type="InterPro" id="IPR036976">
    <property type="entry name" value="RimM_N_sf"/>
</dbReference>
<dbReference type="Gene3D" id="2.40.30.60">
    <property type="entry name" value="RimM"/>
    <property type="match status" value="1"/>
</dbReference>
<organism evidence="8 9">
    <name type="scientific">Pseudaquabacterium terrae</name>
    <dbReference type="NCBI Taxonomy" id="2732868"/>
    <lineage>
        <taxon>Bacteria</taxon>
        <taxon>Pseudomonadati</taxon>
        <taxon>Pseudomonadota</taxon>
        <taxon>Betaproteobacteria</taxon>
        <taxon>Burkholderiales</taxon>
        <taxon>Sphaerotilaceae</taxon>
        <taxon>Pseudaquabacterium</taxon>
    </lineage>
</organism>
<comment type="caution">
    <text evidence="8">The sequence shown here is derived from an EMBL/GenBank/DDBJ whole genome shotgun (WGS) entry which is preliminary data.</text>
</comment>
<evidence type="ECO:0000256" key="1">
    <source>
        <dbReference type="ARBA" id="ARBA00022490"/>
    </source>
</evidence>
<dbReference type="EMBL" id="JABRWJ010000004">
    <property type="protein sequence ID" value="NRF67901.1"/>
    <property type="molecule type" value="Genomic_DNA"/>
</dbReference>
<comment type="subunit">
    <text evidence="5">Binds ribosomal protein uS19.</text>
</comment>
<evidence type="ECO:0000256" key="3">
    <source>
        <dbReference type="ARBA" id="ARBA00022552"/>
    </source>
</evidence>
<dbReference type="PANTHER" id="PTHR33692">
    <property type="entry name" value="RIBOSOME MATURATION FACTOR RIMM"/>
    <property type="match status" value="1"/>
</dbReference>
<keyword evidence="1 5" id="KW-0963">Cytoplasm</keyword>
<dbReference type="SUPFAM" id="SSF50346">
    <property type="entry name" value="PRC-barrel domain"/>
    <property type="match status" value="1"/>
</dbReference>
<dbReference type="Pfam" id="PF01782">
    <property type="entry name" value="RimM"/>
    <property type="match status" value="1"/>
</dbReference>
<keyword evidence="3 5" id="KW-0698">rRNA processing</keyword>
<dbReference type="InterPro" id="IPR056792">
    <property type="entry name" value="PRC_RimM"/>
</dbReference>
<name>A0ABX2EH39_9BURK</name>
<comment type="subcellular location">
    <subcellularLocation>
        <location evidence="5">Cytoplasm</location>
    </subcellularLocation>
</comment>
<dbReference type="Proteomes" id="UP000737171">
    <property type="component" value="Unassembled WGS sequence"/>
</dbReference>
<evidence type="ECO:0000259" key="7">
    <source>
        <dbReference type="Pfam" id="PF24986"/>
    </source>
</evidence>
<dbReference type="InterPro" id="IPR011961">
    <property type="entry name" value="RimM"/>
</dbReference>
<accession>A0ABX2EH39</accession>
<evidence type="ECO:0000256" key="4">
    <source>
        <dbReference type="ARBA" id="ARBA00023186"/>
    </source>
</evidence>
<dbReference type="Pfam" id="PF24986">
    <property type="entry name" value="PRC_RimM"/>
    <property type="match status" value="1"/>
</dbReference>
<dbReference type="Gene3D" id="2.30.30.240">
    <property type="entry name" value="PRC-barrel domain"/>
    <property type="match status" value="1"/>
</dbReference>
<evidence type="ECO:0000259" key="6">
    <source>
        <dbReference type="Pfam" id="PF01782"/>
    </source>
</evidence>
<evidence type="ECO:0000313" key="8">
    <source>
        <dbReference type="EMBL" id="NRF67901.1"/>
    </source>
</evidence>
<dbReference type="HAMAP" id="MF_00014">
    <property type="entry name" value="Ribosome_mat_RimM"/>
    <property type="match status" value="1"/>
</dbReference>